<sequence length="344" mass="37754">MSGTVRERVDICLNEHRFLTYKLLEALSHTSSNVNPAMLRSTNDYFDMVVAKDKQLLHTIKQLNQHQAAQKELDALKEQIADKEQKIVRYAKELRSGQQSIASVLAKHRCTLDQCASDASTKVQLAPQDIVAYAHKIACTTSAPSNWQPGYPMFGFMPPAPTPEMMRGGVLSRGIIEATVTKENAYDAFKKGQNTSLTSPQTEKAVAGSLEYNGLGEADDKTPVVPGWKAGDVVDLSPEALVKLRGHGVFADHGIALPSQLRPNEPIPAEFMDMLRVALEKQSQNKRTALYDDDEGPNAKKAKDDSGSSSSSDDDQGASDESEEESEVEKDKIRWSLSSDEDSD</sequence>
<feature type="region of interest" description="Disordered" evidence="8">
    <location>
        <begin position="286"/>
        <end position="344"/>
    </location>
</feature>
<reference evidence="9" key="2">
    <citation type="submission" date="2019-06" db="EMBL/GenBank/DDBJ databases">
        <title>Genomics analysis of Aphanomyces spp. identifies a new class of oomycete effector associated with host adaptation.</title>
        <authorList>
            <person name="Gaulin E."/>
        </authorList>
    </citation>
    <scope>NUCLEOTIDE SEQUENCE</scope>
    <source>
        <strain evidence="9">CBS 578.67</strain>
    </source>
</reference>
<dbReference type="EMBL" id="VJMH01000024">
    <property type="protein sequence ID" value="KAF0720214.1"/>
    <property type="molecule type" value="Genomic_DNA"/>
</dbReference>
<gene>
    <name evidence="10" type="primary">Aste57867_483</name>
    <name evidence="6" type="synonym">MED4</name>
    <name evidence="9" type="ORF">As57867_000482</name>
    <name evidence="10" type="ORF">ASTE57867_483</name>
</gene>
<dbReference type="GO" id="GO:0070847">
    <property type="term" value="C:core mediator complex"/>
    <property type="evidence" value="ECO:0007669"/>
    <property type="project" value="TreeGrafter"/>
</dbReference>
<organism evidence="10 11">
    <name type="scientific">Aphanomyces stellatus</name>
    <dbReference type="NCBI Taxonomy" id="120398"/>
    <lineage>
        <taxon>Eukaryota</taxon>
        <taxon>Sar</taxon>
        <taxon>Stramenopiles</taxon>
        <taxon>Oomycota</taxon>
        <taxon>Saprolegniomycetes</taxon>
        <taxon>Saprolegniales</taxon>
        <taxon>Verrucalvaceae</taxon>
        <taxon>Aphanomyces</taxon>
    </lineage>
</organism>
<dbReference type="InterPro" id="IPR019258">
    <property type="entry name" value="Mediator_Med4"/>
</dbReference>
<comment type="subunit">
    <text evidence="6">Component of the Mediator complex.</text>
</comment>
<keyword evidence="11" id="KW-1185">Reference proteome</keyword>
<feature type="coiled-coil region" evidence="7">
    <location>
        <begin position="59"/>
        <end position="93"/>
    </location>
</feature>
<evidence type="ECO:0000256" key="5">
    <source>
        <dbReference type="ARBA" id="ARBA00023242"/>
    </source>
</evidence>
<dbReference type="GO" id="GO:0003712">
    <property type="term" value="F:transcription coregulator activity"/>
    <property type="evidence" value="ECO:0007669"/>
    <property type="project" value="InterPro"/>
</dbReference>
<dbReference type="PANTHER" id="PTHR13208">
    <property type="entry name" value="MEDIATOR OF RNA POLYMERASE II TRANSCRIPTION SUBUNIT 4"/>
    <property type="match status" value="1"/>
</dbReference>
<dbReference type="GO" id="GO:0016592">
    <property type="term" value="C:mediator complex"/>
    <property type="evidence" value="ECO:0007669"/>
    <property type="project" value="InterPro"/>
</dbReference>
<dbReference type="AlphaFoldDB" id="A0A485K5W4"/>
<dbReference type="GO" id="GO:0006357">
    <property type="term" value="P:regulation of transcription by RNA polymerase II"/>
    <property type="evidence" value="ECO:0007669"/>
    <property type="project" value="InterPro"/>
</dbReference>
<keyword evidence="3 6" id="KW-0805">Transcription regulation</keyword>
<dbReference type="EMBL" id="CAADRA010000024">
    <property type="protein sequence ID" value="VFT77708.1"/>
    <property type="molecule type" value="Genomic_DNA"/>
</dbReference>
<protein>
    <recommendedName>
        <fullName evidence="6">Mediator of RNA polymerase II transcription subunit 4</fullName>
    </recommendedName>
    <alternativeName>
        <fullName evidence="6">Mediator complex subunit 4</fullName>
    </alternativeName>
</protein>
<evidence type="ECO:0000256" key="3">
    <source>
        <dbReference type="ARBA" id="ARBA00023015"/>
    </source>
</evidence>
<dbReference type="OrthoDB" id="1929813at2759"/>
<reference evidence="10" key="1">
    <citation type="submission" date="2019-03" db="EMBL/GenBank/DDBJ databases">
        <authorList>
            <person name="Gaulin E."/>
            <person name="Dumas B."/>
        </authorList>
    </citation>
    <scope>NUCLEOTIDE SEQUENCE [LARGE SCALE GENOMIC DNA]</scope>
    <source>
        <strain evidence="10">CBS 568.67</strain>
    </source>
</reference>
<evidence type="ECO:0000256" key="6">
    <source>
        <dbReference type="RuleBase" id="RU364141"/>
    </source>
</evidence>
<dbReference type="Proteomes" id="UP000332933">
    <property type="component" value="Unassembled WGS sequence"/>
</dbReference>
<comment type="function">
    <text evidence="6">Component of the Mediator complex, a coactivator involved in the regulated transcription of nearly all RNA polymerase II-dependent genes. Mediator functions as a bridge to convey information from gene-specific regulatory proteins to the basal RNA polymerase II transcription machinery. Mediator is recruited to promoters by direct interactions with regulatory proteins and serves as a scaffold for the assembly of a functional preinitiation complex with RNA polymerase II and the general transcription factors.</text>
</comment>
<keyword evidence="6" id="KW-0010">Activator</keyword>
<keyword evidence="4 6" id="KW-0804">Transcription</keyword>
<name>A0A485K5W4_9STRA</name>
<keyword evidence="5 6" id="KW-0539">Nucleus</keyword>
<evidence type="ECO:0000256" key="4">
    <source>
        <dbReference type="ARBA" id="ARBA00023163"/>
    </source>
</evidence>
<feature type="compositionally biased region" description="Basic and acidic residues" evidence="8">
    <location>
        <begin position="297"/>
        <end position="306"/>
    </location>
</feature>
<accession>A0A485K5W4</accession>
<evidence type="ECO:0000313" key="11">
    <source>
        <dbReference type="Proteomes" id="UP000332933"/>
    </source>
</evidence>
<evidence type="ECO:0000256" key="7">
    <source>
        <dbReference type="SAM" id="Coils"/>
    </source>
</evidence>
<evidence type="ECO:0000256" key="8">
    <source>
        <dbReference type="SAM" id="MobiDB-lite"/>
    </source>
</evidence>
<evidence type="ECO:0000256" key="1">
    <source>
        <dbReference type="ARBA" id="ARBA00004123"/>
    </source>
</evidence>
<evidence type="ECO:0000313" key="10">
    <source>
        <dbReference type="EMBL" id="VFT77708.1"/>
    </source>
</evidence>
<evidence type="ECO:0000313" key="9">
    <source>
        <dbReference type="EMBL" id="KAF0720214.1"/>
    </source>
</evidence>
<dbReference type="PANTHER" id="PTHR13208:SF2">
    <property type="entry name" value="MEDIATOR OF RNA POLYMERASE II TRANSCRIPTION SUBUNIT 4"/>
    <property type="match status" value="1"/>
</dbReference>
<keyword evidence="7" id="KW-0175">Coiled coil</keyword>
<evidence type="ECO:0000256" key="2">
    <source>
        <dbReference type="ARBA" id="ARBA00009626"/>
    </source>
</evidence>
<comment type="subcellular location">
    <subcellularLocation>
        <location evidence="1 6">Nucleus</location>
    </subcellularLocation>
</comment>
<feature type="compositionally biased region" description="Acidic residues" evidence="8">
    <location>
        <begin position="312"/>
        <end position="328"/>
    </location>
</feature>
<comment type="similarity">
    <text evidence="2 6">Belongs to the Mediator complex subunit 4 family.</text>
</comment>
<dbReference type="Pfam" id="PF10018">
    <property type="entry name" value="Med4"/>
    <property type="match status" value="1"/>
</dbReference>
<proteinExistence type="inferred from homology"/>